<organism evidence="6 7">
    <name type="scientific">Trametes pubescens</name>
    <name type="common">White-rot fungus</name>
    <dbReference type="NCBI Taxonomy" id="154538"/>
    <lineage>
        <taxon>Eukaryota</taxon>
        <taxon>Fungi</taxon>
        <taxon>Dikarya</taxon>
        <taxon>Basidiomycota</taxon>
        <taxon>Agaricomycotina</taxon>
        <taxon>Agaricomycetes</taxon>
        <taxon>Polyporales</taxon>
        <taxon>Polyporaceae</taxon>
        <taxon>Trametes</taxon>
    </lineage>
</organism>
<keyword evidence="1 4" id="KW-0479">Metal-binding</keyword>
<comment type="caution">
    <text evidence="6">The sequence shown here is derived from an EMBL/GenBank/DDBJ whole genome shotgun (WGS) entry which is preliminary data.</text>
</comment>
<dbReference type="OrthoDB" id="1879366at2759"/>
<dbReference type="InterPro" id="IPR020843">
    <property type="entry name" value="ER"/>
</dbReference>
<accession>A0A1M2VSE4</accession>
<dbReference type="GO" id="GO:0008270">
    <property type="term" value="F:zinc ion binding"/>
    <property type="evidence" value="ECO:0007669"/>
    <property type="project" value="InterPro"/>
</dbReference>
<evidence type="ECO:0000256" key="4">
    <source>
        <dbReference type="RuleBase" id="RU361277"/>
    </source>
</evidence>
<dbReference type="InterPro" id="IPR036291">
    <property type="entry name" value="NAD(P)-bd_dom_sf"/>
</dbReference>
<evidence type="ECO:0000256" key="3">
    <source>
        <dbReference type="ARBA" id="ARBA00023002"/>
    </source>
</evidence>
<dbReference type="InterPro" id="IPR050129">
    <property type="entry name" value="Zn_alcohol_dh"/>
</dbReference>
<dbReference type="Pfam" id="PF00107">
    <property type="entry name" value="ADH_zinc_N"/>
    <property type="match status" value="1"/>
</dbReference>
<evidence type="ECO:0000259" key="5">
    <source>
        <dbReference type="SMART" id="SM00829"/>
    </source>
</evidence>
<feature type="domain" description="Enoyl reductase (ER)" evidence="5">
    <location>
        <begin position="20"/>
        <end position="361"/>
    </location>
</feature>
<keyword evidence="7" id="KW-1185">Reference proteome</keyword>
<protein>
    <submittedName>
        <fullName evidence="6">Alcohol dehydrogenase</fullName>
    </submittedName>
</protein>
<dbReference type="Proteomes" id="UP000184267">
    <property type="component" value="Unassembled WGS sequence"/>
</dbReference>
<dbReference type="InterPro" id="IPR013154">
    <property type="entry name" value="ADH-like_N"/>
</dbReference>
<proteinExistence type="inferred from homology"/>
<dbReference type="OMA" id="GMHHGIG"/>
<evidence type="ECO:0000313" key="7">
    <source>
        <dbReference type="Proteomes" id="UP000184267"/>
    </source>
</evidence>
<comment type="cofactor">
    <cofactor evidence="4">
        <name>Zn(2+)</name>
        <dbReference type="ChEBI" id="CHEBI:29105"/>
    </cofactor>
</comment>
<dbReference type="STRING" id="154538.A0A1M2VSE4"/>
<dbReference type="SUPFAM" id="SSF51735">
    <property type="entry name" value="NAD(P)-binding Rossmann-fold domains"/>
    <property type="match status" value="1"/>
</dbReference>
<comment type="similarity">
    <text evidence="4">Belongs to the zinc-containing alcohol dehydrogenase family.</text>
</comment>
<keyword evidence="2 4" id="KW-0862">Zinc</keyword>
<dbReference type="AlphaFoldDB" id="A0A1M2VSE4"/>
<sequence length="364" mass="38241">MATKTSTSLETMVAYQIVPGLTEPQRKVLPIPTPGPDEVLVKVLASGVCHSDVHLLEWSDGRPFSPFTHTLGHECAGTIVRLGSNVASNRTLSTSLAVGTYVAVLGTNACEKPDCDRCTRGLANVCFALPLYGLGGDGSWTQYMVARACTVVPVPGNNPKSARLSPAIVAAATDAVLTPWHALKRTAGVQPGQTVLIFGCGGLGMNAIQIAKNVLGAGVVIAVDVREESLSIVRKLGADYAVRPDGVKTLLEEKGLKVDVALDLVGKQSTLDGAVDAVRTGGTVVLIGLHGDALSVTPLAMTTKQLKFLGSFGGDYQDLEESLRAIEEGKVTPGVEERPMDQCREVLKDLAAGRIRTRVALIPN</sequence>
<dbReference type="GO" id="GO:0016491">
    <property type="term" value="F:oxidoreductase activity"/>
    <property type="evidence" value="ECO:0007669"/>
    <property type="project" value="UniProtKB-KW"/>
</dbReference>
<dbReference type="Gene3D" id="3.40.50.720">
    <property type="entry name" value="NAD(P)-binding Rossmann-like Domain"/>
    <property type="match status" value="1"/>
</dbReference>
<dbReference type="PROSITE" id="PS00059">
    <property type="entry name" value="ADH_ZINC"/>
    <property type="match status" value="1"/>
</dbReference>
<dbReference type="Pfam" id="PF08240">
    <property type="entry name" value="ADH_N"/>
    <property type="match status" value="1"/>
</dbReference>
<name>A0A1M2VSE4_TRAPU</name>
<evidence type="ECO:0000313" key="6">
    <source>
        <dbReference type="EMBL" id="OJT10412.1"/>
    </source>
</evidence>
<dbReference type="Gene3D" id="3.90.180.10">
    <property type="entry name" value="Medium-chain alcohol dehydrogenases, catalytic domain"/>
    <property type="match status" value="1"/>
</dbReference>
<gene>
    <name evidence="6" type="ORF">TRAPUB_13011</name>
</gene>
<evidence type="ECO:0000256" key="1">
    <source>
        <dbReference type="ARBA" id="ARBA00022723"/>
    </source>
</evidence>
<dbReference type="InterPro" id="IPR013149">
    <property type="entry name" value="ADH-like_C"/>
</dbReference>
<dbReference type="CDD" id="cd08254">
    <property type="entry name" value="hydroxyacyl_CoA_DH"/>
    <property type="match status" value="1"/>
</dbReference>
<keyword evidence="3" id="KW-0560">Oxidoreductase</keyword>
<dbReference type="SMART" id="SM00829">
    <property type="entry name" value="PKS_ER"/>
    <property type="match status" value="1"/>
</dbReference>
<dbReference type="PANTHER" id="PTHR43401">
    <property type="entry name" value="L-THREONINE 3-DEHYDROGENASE"/>
    <property type="match status" value="1"/>
</dbReference>
<reference evidence="6 7" key="1">
    <citation type="submission" date="2016-10" db="EMBL/GenBank/DDBJ databases">
        <title>Genome sequence of the basidiomycete white-rot fungus Trametes pubescens.</title>
        <authorList>
            <person name="Makela M.R."/>
            <person name="Granchi Z."/>
            <person name="Peng M."/>
            <person name="De Vries R.P."/>
            <person name="Grigoriev I."/>
            <person name="Riley R."/>
            <person name="Hilden K."/>
        </authorList>
    </citation>
    <scope>NUCLEOTIDE SEQUENCE [LARGE SCALE GENOMIC DNA]</scope>
    <source>
        <strain evidence="6 7">FBCC735</strain>
    </source>
</reference>
<dbReference type="EMBL" id="MNAD01000776">
    <property type="protein sequence ID" value="OJT10412.1"/>
    <property type="molecule type" value="Genomic_DNA"/>
</dbReference>
<dbReference type="SUPFAM" id="SSF50129">
    <property type="entry name" value="GroES-like"/>
    <property type="match status" value="1"/>
</dbReference>
<dbReference type="PANTHER" id="PTHR43401:SF2">
    <property type="entry name" value="L-THREONINE 3-DEHYDROGENASE"/>
    <property type="match status" value="1"/>
</dbReference>
<dbReference type="InterPro" id="IPR002328">
    <property type="entry name" value="ADH_Zn_CS"/>
</dbReference>
<evidence type="ECO:0000256" key="2">
    <source>
        <dbReference type="ARBA" id="ARBA00022833"/>
    </source>
</evidence>
<dbReference type="InterPro" id="IPR011032">
    <property type="entry name" value="GroES-like_sf"/>
</dbReference>